<reference evidence="4" key="2">
    <citation type="submission" date="2015-03" db="UniProtKB">
        <authorList>
            <consortium name="EnsemblPlants"/>
        </authorList>
    </citation>
    <scope>IDENTIFICATION</scope>
</reference>
<dbReference type="InterPro" id="IPR040389">
    <property type="entry name" value="SMR"/>
</dbReference>
<accession>A0A0D3ABZ1</accession>
<feature type="compositionally biased region" description="Low complexity" evidence="3">
    <location>
        <begin position="80"/>
        <end position="96"/>
    </location>
</feature>
<evidence type="ECO:0000313" key="5">
    <source>
        <dbReference type="Proteomes" id="UP000032141"/>
    </source>
</evidence>
<feature type="region of interest" description="Disordered" evidence="3">
    <location>
        <begin position="1"/>
        <end position="105"/>
    </location>
</feature>
<dbReference type="Proteomes" id="UP000032141">
    <property type="component" value="Chromosome C1"/>
</dbReference>
<dbReference type="Gramene" id="Bo1g108500.1">
    <property type="protein sequence ID" value="Bo1g108500.1"/>
    <property type="gene ID" value="Bo1g108500"/>
</dbReference>
<keyword evidence="2" id="KW-0131">Cell cycle</keyword>
<feature type="compositionally biased region" description="Basic residues" evidence="3">
    <location>
        <begin position="44"/>
        <end position="65"/>
    </location>
</feature>
<keyword evidence="5" id="KW-1185">Reference proteome</keyword>
<organism evidence="4 5">
    <name type="scientific">Brassica oleracea var. oleracea</name>
    <dbReference type="NCBI Taxonomy" id="109376"/>
    <lineage>
        <taxon>Eukaryota</taxon>
        <taxon>Viridiplantae</taxon>
        <taxon>Streptophyta</taxon>
        <taxon>Embryophyta</taxon>
        <taxon>Tracheophyta</taxon>
        <taxon>Spermatophyta</taxon>
        <taxon>Magnoliopsida</taxon>
        <taxon>eudicotyledons</taxon>
        <taxon>Gunneridae</taxon>
        <taxon>Pentapetalae</taxon>
        <taxon>rosids</taxon>
        <taxon>malvids</taxon>
        <taxon>Brassicales</taxon>
        <taxon>Brassicaceae</taxon>
        <taxon>Brassiceae</taxon>
        <taxon>Brassica</taxon>
    </lineage>
</organism>
<keyword evidence="1" id="KW-0649">Protein kinase inhibitor</keyword>
<evidence type="ECO:0000256" key="2">
    <source>
        <dbReference type="ARBA" id="ARBA00023306"/>
    </source>
</evidence>
<protein>
    <submittedName>
        <fullName evidence="4">Uncharacterized protein</fullName>
    </submittedName>
</protein>
<reference evidence="4 5" key="1">
    <citation type="journal article" date="2014" name="Genome Biol.">
        <title>Transcriptome and methylome profiling reveals relics of genome dominance in the mesopolyploid Brassica oleracea.</title>
        <authorList>
            <person name="Parkin I.A."/>
            <person name="Koh C."/>
            <person name="Tang H."/>
            <person name="Robinson S.J."/>
            <person name="Kagale S."/>
            <person name="Clarke W.E."/>
            <person name="Town C.D."/>
            <person name="Nixon J."/>
            <person name="Krishnakumar V."/>
            <person name="Bidwell S.L."/>
            <person name="Denoeud F."/>
            <person name="Belcram H."/>
            <person name="Links M.G."/>
            <person name="Just J."/>
            <person name="Clarke C."/>
            <person name="Bender T."/>
            <person name="Huebert T."/>
            <person name="Mason A.S."/>
            <person name="Pires J.C."/>
            <person name="Barker G."/>
            <person name="Moore J."/>
            <person name="Walley P.G."/>
            <person name="Manoli S."/>
            <person name="Batley J."/>
            <person name="Edwards D."/>
            <person name="Nelson M.N."/>
            <person name="Wang X."/>
            <person name="Paterson A.H."/>
            <person name="King G."/>
            <person name="Bancroft I."/>
            <person name="Chalhoub B."/>
            <person name="Sharpe A.G."/>
        </authorList>
    </citation>
    <scope>NUCLEOTIDE SEQUENCE</scope>
    <source>
        <strain evidence="4 5">cv. TO1000</strain>
    </source>
</reference>
<dbReference type="HOGENOM" id="CLU_128426_1_0_1"/>
<dbReference type="eggNOG" id="ENOG502S7SX">
    <property type="taxonomic scope" value="Eukaryota"/>
</dbReference>
<evidence type="ECO:0000256" key="1">
    <source>
        <dbReference type="ARBA" id="ARBA00023013"/>
    </source>
</evidence>
<dbReference type="EnsemblPlants" id="Bo1g108500.1">
    <property type="protein sequence ID" value="Bo1g108500.1"/>
    <property type="gene ID" value="Bo1g108500"/>
</dbReference>
<proteinExistence type="predicted"/>
<dbReference type="GO" id="GO:0005634">
    <property type="term" value="C:nucleus"/>
    <property type="evidence" value="ECO:0007669"/>
    <property type="project" value="TreeGrafter"/>
</dbReference>
<dbReference type="PANTHER" id="PTHR33142:SF85">
    <property type="entry name" value="BNAA01G25510D PROTEIN"/>
    <property type="match status" value="1"/>
</dbReference>
<evidence type="ECO:0000313" key="4">
    <source>
        <dbReference type="EnsemblPlants" id="Bo1g108500.1"/>
    </source>
</evidence>
<dbReference type="OMA" id="HKYRIPE"/>
<evidence type="ECO:0000256" key="3">
    <source>
        <dbReference type="SAM" id="MobiDB-lite"/>
    </source>
</evidence>
<dbReference type="GO" id="GO:0004860">
    <property type="term" value="F:protein kinase inhibitor activity"/>
    <property type="evidence" value="ECO:0007669"/>
    <property type="project" value="UniProtKB-KW"/>
</dbReference>
<name>A0A0D3ABZ1_BRAOL</name>
<dbReference type="PANTHER" id="PTHR33142">
    <property type="entry name" value="CYCLIN-DEPENDENT PROTEIN KINASE INHIBITOR SMR13"/>
    <property type="match status" value="1"/>
</dbReference>
<feature type="compositionally biased region" description="Basic and acidic residues" evidence="3">
    <location>
        <begin position="1"/>
        <end position="36"/>
    </location>
</feature>
<sequence length="180" mass="19686">MPETKSKYGRDDRDKGGCEEKGTVGDRGDGDDEKSVWSKMPSQKARKPNRAGKKLKRTHFKKPLPQHKNTNTASILDHASSSSMVSSCSSTTTSSSHQDTNNYVPSPSPAVLTSLSPSEGGGGGGCYTPKAHKYRIPELLTCPPAPKKQRVPQNCVLRRRQIVFFAPPDIELFFVKAVDQ</sequence>
<dbReference type="GO" id="GO:0032875">
    <property type="term" value="P:regulation of DNA endoreduplication"/>
    <property type="evidence" value="ECO:0007669"/>
    <property type="project" value="InterPro"/>
</dbReference>
<dbReference type="AlphaFoldDB" id="A0A0D3ABZ1"/>